<dbReference type="EMBL" id="CAJNOR010000673">
    <property type="protein sequence ID" value="CAF0978292.1"/>
    <property type="molecule type" value="Genomic_DNA"/>
</dbReference>
<keyword evidence="3" id="KW-1185">Reference proteome</keyword>
<gene>
    <name evidence="2" type="ORF">XAT740_LOCUS12043</name>
</gene>
<evidence type="ECO:0000313" key="2">
    <source>
        <dbReference type="EMBL" id="CAF0978292.1"/>
    </source>
</evidence>
<feature type="region of interest" description="Disordered" evidence="1">
    <location>
        <begin position="70"/>
        <end position="119"/>
    </location>
</feature>
<dbReference type="AlphaFoldDB" id="A0A814FB59"/>
<evidence type="ECO:0000313" key="3">
    <source>
        <dbReference type="Proteomes" id="UP000663828"/>
    </source>
</evidence>
<sequence>MAASPNMLQFIMLGIIAVFGIITFALAAASVGTLNKRDNEFKQQLNALSEQIANLKNSTTIITAAPTTTTTTTITSASSSPSEGTSNTIHTNPSETTASQAVSLTSGPTTTDNTSPTSH</sequence>
<comment type="caution">
    <text evidence="2">The sequence shown here is derived from an EMBL/GenBank/DDBJ whole genome shotgun (WGS) entry which is preliminary data.</text>
</comment>
<protein>
    <submittedName>
        <fullName evidence="2">Uncharacterized protein</fullName>
    </submittedName>
</protein>
<accession>A0A814FB59</accession>
<organism evidence="2 3">
    <name type="scientific">Adineta ricciae</name>
    <name type="common">Rotifer</name>
    <dbReference type="NCBI Taxonomy" id="249248"/>
    <lineage>
        <taxon>Eukaryota</taxon>
        <taxon>Metazoa</taxon>
        <taxon>Spiralia</taxon>
        <taxon>Gnathifera</taxon>
        <taxon>Rotifera</taxon>
        <taxon>Eurotatoria</taxon>
        <taxon>Bdelloidea</taxon>
        <taxon>Adinetida</taxon>
        <taxon>Adinetidae</taxon>
        <taxon>Adineta</taxon>
    </lineage>
</organism>
<evidence type="ECO:0000256" key="1">
    <source>
        <dbReference type="SAM" id="MobiDB-lite"/>
    </source>
</evidence>
<feature type="compositionally biased region" description="Low complexity" evidence="1">
    <location>
        <begin position="70"/>
        <end position="82"/>
    </location>
</feature>
<feature type="compositionally biased region" description="Polar residues" evidence="1">
    <location>
        <begin position="83"/>
        <end position="119"/>
    </location>
</feature>
<reference evidence="2" key="1">
    <citation type="submission" date="2021-02" db="EMBL/GenBank/DDBJ databases">
        <authorList>
            <person name="Nowell W R."/>
        </authorList>
    </citation>
    <scope>NUCLEOTIDE SEQUENCE</scope>
</reference>
<dbReference type="Proteomes" id="UP000663828">
    <property type="component" value="Unassembled WGS sequence"/>
</dbReference>
<proteinExistence type="predicted"/>
<name>A0A814FB59_ADIRI</name>